<evidence type="ECO:0000313" key="3">
    <source>
        <dbReference type="EMBL" id="CAL2086583.1"/>
    </source>
</evidence>
<keyword evidence="2" id="KW-0812">Transmembrane</keyword>
<keyword evidence="2" id="KW-0472">Membrane</keyword>
<feature type="coiled-coil region" evidence="1">
    <location>
        <begin position="39"/>
        <end position="70"/>
    </location>
</feature>
<evidence type="ECO:0000256" key="2">
    <source>
        <dbReference type="SAM" id="Phobius"/>
    </source>
</evidence>
<gene>
    <name evidence="3" type="ORF">T190607A01A_20664</name>
</gene>
<feature type="transmembrane region" description="Helical" evidence="2">
    <location>
        <begin position="109"/>
        <end position="130"/>
    </location>
</feature>
<organism evidence="3 4">
    <name type="scientific">Tenacibaculum platacis</name>
    <dbReference type="NCBI Taxonomy" id="3137852"/>
    <lineage>
        <taxon>Bacteria</taxon>
        <taxon>Pseudomonadati</taxon>
        <taxon>Bacteroidota</taxon>
        <taxon>Flavobacteriia</taxon>
        <taxon>Flavobacteriales</taxon>
        <taxon>Flavobacteriaceae</taxon>
        <taxon>Tenacibaculum</taxon>
    </lineage>
</organism>
<accession>A0ABM9P1B6</accession>
<evidence type="ECO:0000256" key="1">
    <source>
        <dbReference type="SAM" id="Coils"/>
    </source>
</evidence>
<dbReference type="EMBL" id="CAXIXY010000004">
    <property type="protein sequence ID" value="CAL2086583.1"/>
    <property type="molecule type" value="Genomic_DNA"/>
</dbReference>
<feature type="transmembrane region" description="Helical" evidence="2">
    <location>
        <begin position="71"/>
        <end position="89"/>
    </location>
</feature>
<dbReference type="Proteomes" id="UP001497416">
    <property type="component" value="Unassembled WGS sequence"/>
</dbReference>
<keyword evidence="4" id="KW-1185">Reference proteome</keyword>
<evidence type="ECO:0000313" key="4">
    <source>
        <dbReference type="Proteomes" id="UP001497416"/>
    </source>
</evidence>
<sequence>MIKNTDHCALYDLSETNLKLGLVCSLTNDSPKFHHTCTKIKLNIRLEDKLKELDEKSEELDCKKSQVIRNFLIYPTLGICVLIGDYFIYQNFINNYDILSIDNLQNDSPTILIAFIIILLFGFGLIGKAIGPYLNYKQDKELLKVEFNKIDNVLNLYRFR</sequence>
<keyword evidence="1" id="KW-0175">Coiled coil</keyword>
<keyword evidence="2" id="KW-1133">Transmembrane helix</keyword>
<name>A0ABM9P1B6_9FLAO</name>
<comment type="caution">
    <text evidence="3">The sequence shown here is derived from an EMBL/GenBank/DDBJ whole genome shotgun (WGS) entry which is preliminary data.</text>
</comment>
<reference evidence="3 4" key="1">
    <citation type="submission" date="2024-05" db="EMBL/GenBank/DDBJ databases">
        <authorList>
            <person name="Duchaud E."/>
        </authorList>
    </citation>
    <scope>NUCLEOTIDE SEQUENCE [LARGE SCALE GENOMIC DNA]</scope>
    <source>
        <strain evidence="3">Ena-SAMPLE-TAB-13-05-2024-13:56:06:370-140302</strain>
    </source>
</reference>
<proteinExistence type="predicted"/>
<dbReference type="RefSeq" id="WP_348712222.1">
    <property type="nucleotide sequence ID" value="NZ_CAXIXY010000004.1"/>
</dbReference>
<protein>
    <submittedName>
        <fullName evidence="3">Uncharacterized protein</fullName>
    </submittedName>
</protein>